<dbReference type="PANTHER" id="PTHR43214">
    <property type="entry name" value="TWO-COMPONENT RESPONSE REGULATOR"/>
    <property type="match status" value="1"/>
</dbReference>
<dbReference type="PROSITE" id="PS50043">
    <property type="entry name" value="HTH_LUXR_2"/>
    <property type="match status" value="1"/>
</dbReference>
<accession>A0ABY3PSG9</accession>
<dbReference type="InterPro" id="IPR039420">
    <property type="entry name" value="WalR-like"/>
</dbReference>
<dbReference type="PROSITE" id="PS50110">
    <property type="entry name" value="RESPONSE_REGULATORY"/>
    <property type="match status" value="1"/>
</dbReference>
<dbReference type="Proteomes" id="UP001054846">
    <property type="component" value="Chromosome"/>
</dbReference>
<evidence type="ECO:0000259" key="5">
    <source>
        <dbReference type="PROSITE" id="PS50110"/>
    </source>
</evidence>
<evidence type="ECO:0000313" key="6">
    <source>
        <dbReference type="EMBL" id="UFP96559.1"/>
    </source>
</evidence>
<dbReference type="SUPFAM" id="SSF46894">
    <property type="entry name" value="C-terminal effector domain of the bipartite response regulators"/>
    <property type="match status" value="1"/>
</dbReference>
<feature type="domain" description="HTH luxR-type" evidence="4">
    <location>
        <begin position="151"/>
        <end position="216"/>
    </location>
</feature>
<name>A0ABY3PSG9_9CYAN</name>
<dbReference type="EMBL" id="CP063845">
    <property type="protein sequence ID" value="UFP96559.1"/>
    <property type="molecule type" value="Genomic_DNA"/>
</dbReference>
<dbReference type="SUPFAM" id="SSF52172">
    <property type="entry name" value="CheY-like"/>
    <property type="match status" value="1"/>
</dbReference>
<dbReference type="SMART" id="SM00448">
    <property type="entry name" value="REC"/>
    <property type="match status" value="1"/>
</dbReference>
<evidence type="ECO:0000256" key="2">
    <source>
        <dbReference type="ARBA" id="ARBA00023125"/>
    </source>
</evidence>
<sequence>MSNIDSSSTRILIVDDHAVVRRGFCSMLRSAGGLFTVEEACEGQLAVQMFRQSKPDLVLLDATMPELDGIEVTRLIHNIEPAAKILIVTEMEEDFLQAFRVGASGCILKNVESHELLNAVGLVLSGYLVFGRAITKLIIENYHLAAEAGKYSKLTIHLTEREREILSLISQEFTNIEIAERLFISPRTVDSHRARLMQKLGTRNTAGLVRIAMEYGLLYESKVS</sequence>
<dbReference type="InterPro" id="IPR016032">
    <property type="entry name" value="Sig_transdc_resp-reg_C-effctor"/>
</dbReference>
<dbReference type="InterPro" id="IPR000792">
    <property type="entry name" value="Tscrpt_reg_LuxR_C"/>
</dbReference>
<dbReference type="InterPro" id="IPR011006">
    <property type="entry name" value="CheY-like_superfamily"/>
</dbReference>
<dbReference type="CDD" id="cd17535">
    <property type="entry name" value="REC_NarL-like"/>
    <property type="match status" value="1"/>
</dbReference>
<evidence type="ECO:0000313" key="7">
    <source>
        <dbReference type="Proteomes" id="UP001054846"/>
    </source>
</evidence>
<dbReference type="PRINTS" id="PR00038">
    <property type="entry name" value="HTHLUXR"/>
</dbReference>
<keyword evidence="2" id="KW-0238">DNA-binding</keyword>
<dbReference type="InterPro" id="IPR058245">
    <property type="entry name" value="NreC/VraR/RcsB-like_REC"/>
</dbReference>
<organism evidence="6 7">
    <name type="scientific">Gloeobacter morelensis MG652769</name>
    <dbReference type="NCBI Taxonomy" id="2781736"/>
    <lineage>
        <taxon>Bacteria</taxon>
        <taxon>Bacillati</taxon>
        <taxon>Cyanobacteriota</taxon>
        <taxon>Cyanophyceae</taxon>
        <taxon>Gloeobacterales</taxon>
        <taxon>Gloeobacteraceae</taxon>
        <taxon>Gloeobacter</taxon>
        <taxon>Gloeobacter morelensis</taxon>
    </lineage>
</organism>
<dbReference type="Gene3D" id="3.40.50.2300">
    <property type="match status" value="1"/>
</dbReference>
<dbReference type="Pfam" id="PF00196">
    <property type="entry name" value="GerE"/>
    <property type="match status" value="1"/>
</dbReference>
<dbReference type="PANTHER" id="PTHR43214:SF43">
    <property type="entry name" value="TWO-COMPONENT RESPONSE REGULATOR"/>
    <property type="match status" value="1"/>
</dbReference>
<dbReference type="Pfam" id="PF00072">
    <property type="entry name" value="Response_reg"/>
    <property type="match status" value="1"/>
</dbReference>
<evidence type="ECO:0000256" key="1">
    <source>
        <dbReference type="ARBA" id="ARBA00022553"/>
    </source>
</evidence>
<evidence type="ECO:0000259" key="4">
    <source>
        <dbReference type="PROSITE" id="PS50043"/>
    </source>
</evidence>
<keyword evidence="7" id="KW-1185">Reference proteome</keyword>
<feature type="modified residue" description="4-aspartylphosphate" evidence="3">
    <location>
        <position position="61"/>
    </location>
</feature>
<keyword evidence="1 3" id="KW-0597">Phosphoprotein</keyword>
<dbReference type="SMART" id="SM00421">
    <property type="entry name" value="HTH_LUXR"/>
    <property type="match status" value="1"/>
</dbReference>
<proteinExistence type="predicted"/>
<protein>
    <submittedName>
        <fullName evidence="6">Response regulator transcription factor</fullName>
    </submittedName>
</protein>
<gene>
    <name evidence="6" type="ORF">ISF26_10250</name>
</gene>
<dbReference type="CDD" id="cd06170">
    <property type="entry name" value="LuxR_C_like"/>
    <property type="match status" value="1"/>
</dbReference>
<dbReference type="InterPro" id="IPR001789">
    <property type="entry name" value="Sig_transdc_resp-reg_receiver"/>
</dbReference>
<feature type="domain" description="Response regulatory" evidence="5">
    <location>
        <begin position="10"/>
        <end position="124"/>
    </location>
</feature>
<reference evidence="6 7" key="1">
    <citation type="journal article" date="2021" name="Genome Biol. Evol.">
        <title>Complete Genome Sequencing of a Novel Gloeobacter Species from a Waterfall Cave in Mexico.</title>
        <authorList>
            <person name="Saw J.H."/>
            <person name="Cardona T."/>
            <person name="Montejano G."/>
        </authorList>
    </citation>
    <scope>NUCLEOTIDE SEQUENCE [LARGE SCALE GENOMIC DNA]</scope>
    <source>
        <strain evidence="6">MG652769</strain>
    </source>
</reference>
<evidence type="ECO:0000256" key="3">
    <source>
        <dbReference type="PROSITE-ProRule" id="PRU00169"/>
    </source>
</evidence>